<reference evidence="1 2" key="1">
    <citation type="submission" date="2022-05" db="EMBL/GenBank/DDBJ databases">
        <title>S8-45 Sphingomonas ultraviolaceadurans.</title>
        <authorList>
            <person name="Liu Y."/>
        </authorList>
    </citation>
    <scope>NUCLEOTIDE SEQUENCE [LARGE SCALE GENOMIC DNA]</scope>
    <source>
        <strain evidence="1 2">S8-45</strain>
    </source>
</reference>
<gene>
    <name evidence="1" type="ORF">M1K48_11470</name>
</gene>
<sequence>MIKSIAELNQARDECKSMVTKRSLASAAAAAVPVPAADVGVDLLILNELIPAINRRFGLAADQIEGLDPQVKQRITVIATSLGSSFIGKAVTKEAVTLVLKKVGVRVATKSVAKYIPILGTAVASSVSFGAMKWMGNSHVDDCYEAVRQLLAADTSDAVGSIADANSEEVPKVA</sequence>
<evidence type="ECO:0000313" key="2">
    <source>
        <dbReference type="Proteomes" id="UP000831921"/>
    </source>
</evidence>
<name>A0ABY5MWN8_9SPHN</name>
<organism evidence="1 2">
    <name type="scientific">Sphingomonas glaciei</name>
    <dbReference type="NCBI Taxonomy" id="2938948"/>
    <lineage>
        <taxon>Bacteria</taxon>
        <taxon>Pseudomonadati</taxon>
        <taxon>Pseudomonadota</taxon>
        <taxon>Alphaproteobacteria</taxon>
        <taxon>Sphingomonadales</taxon>
        <taxon>Sphingomonadaceae</taxon>
        <taxon>Sphingomonas</taxon>
    </lineage>
</organism>
<dbReference type="PANTHER" id="PTHR32341">
    <property type="entry name" value="INTERFERON-INDUCIBLE GTPASE"/>
    <property type="match status" value="1"/>
</dbReference>
<dbReference type="EMBL" id="CP097253">
    <property type="protein sequence ID" value="UUR07548.1"/>
    <property type="molecule type" value="Genomic_DNA"/>
</dbReference>
<accession>A0ABY5MWN8</accession>
<dbReference type="RefSeq" id="WP_249503334.1">
    <property type="nucleotide sequence ID" value="NZ_CP097253.1"/>
</dbReference>
<protein>
    <recommendedName>
        <fullName evidence="3">DUF697 domain-containing protein</fullName>
    </recommendedName>
</protein>
<evidence type="ECO:0008006" key="3">
    <source>
        <dbReference type="Google" id="ProtNLM"/>
    </source>
</evidence>
<dbReference type="Proteomes" id="UP000831921">
    <property type="component" value="Chromosome"/>
</dbReference>
<evidence type="ECO:0000313" key="1">
    <source>
        <dbReference type="EMBL" id="UUR07548.1"/>
    </source>
</evidence>
<dbReference type="InterPro" id="IPR051515">
    <property type="entry name" value="IRG"/>
</dbReference>
<proteinExistence type="predicted"/>
<keyword evidence="2" id="KW-1185">Reference proteome</keyword>
<dbReference type="PANTHER" id="PTHR32341:SF10">
    <property type="entry name" value="INTERFERON-INDUCIBLE GTPASE 5"/>
    <property type="match status" value="1"/>
</dbReference>